<dbReference type="PANTHER" id="PTHR33993:SF14">
    <property type="entry name" value="GB|AAF24581.1"/>
    <property type="match status" value="1"/>
</dbReference>
<evidence type="ECO:0000313" key="4">
    <source>
        <dbReference type="Proteomes" id="UP000460626"/>
    </source>
</evidence>
<sequence>MTSENGTSDKGAFVWYELMTPDPAGAKAFYDAVIGWDVHGGGHTMPNGREYRMIARSDGKAAGGVLTLSAQMQAGGARPGWIGYICHPDVDAAVEAVIDAGGSVHMPPRDMPGVGRMAMVADPWGAAFYVMDPAPPADDPDAKSDVFDYEKPQHFRWNELQSGDPEAATGFYTGLFGWRQEGSMPMGDLGDYRFLYQGDGMIGAVMQAMPQGGGSGWTPYIGVDDIDRAARAIVDGGGRLFAEPQQIPGGEYSVNASDPQGAAFGLVGPRKE</sequence>
<feature type="domain" description="VOC" evidence="2">
    <location>
        <begin position="12"/>
        <end position="133"/>
    </location>
</feature>
<dbReference type="PANTHER" id="PTHR33993">
    <property type="entry name" value="GLYOXALASE-RELATED"/>
    <property type="match status" value="1"/>
</dbReference>
<feature type="domain" description="VOC" evidence="2">
    <location>
        <begin position="154"/>
        <end position="269"/>
    </location>
</feature>
<dbReference type="PROSITE" id="PS51819">
    <property type="entry name" value="VOC"/>
    <property type="match status" value="2"/>
</dbReference>
<dbReference type="AlphaFoldDB" id="A0A845A0Y4"/>
<feature type="region of interest" description="Disordered" evidence="1">
    <location>
        <begin position="245"/>
        <end position="272"/>
    </location>
</feature>
<dbReference type="SUPFAM" id="SSF54593">
    <property type="entry name" value="Glyoxalase/Bleomycin resistance protein/Dihydroxybiphenyl dioxygenase"/>
    <property type="match status" value="2"/>
</dbReference>
<dbReference type="InterPro" id="IPR052164">
    <property type="entry name" value="Anthracycline_SecMetBiosynth"/>
</dbReference>
<dbReference type="InterPro" id="IPR037523">
    <property type="entry name" value="VOC_core"/>
</dbReference>
<reference evidence="3 4" key="1">
    <citation type="submission" date="2019-12" db="EMBL/GenBank/DDBJ databases">
        <title>Genomic-based taxomic classification of the family Erythrobacteraceae.</title>
        <authorList>
            <person name="Xu L."/>
        </authorList>
    </citation>
    <scope>NUCLEOTIDE SEQUENCE [LARGE SCALE GENOMIC DNA]</scope>
    <source>
        <strain evidence="3 4">RC4-10-4</strain>
    </source>
</reference>
<dbReference type="Gene3D" id="3.10.180.10">
    <property type="entry name" value="2,3-Dihydroxybiphenyl 1,2-Dioxygenase, domain 1"/>
    <property type="match status" value="2"/>
</dbReference>
<dbReference type="CDD" id="cd07247">
    <property type="entry name" value="SgaA_N_like"/>
    <property type="match status" value="2"/>
</dbReference>
<dbReference type="InterPro" id="IPR029068">
    <property type="entry name" value="Glyas_Bleomycin-R_OHBP_Dase"/>
</dbReference>
<dbReference type="InterPro" id="IPR004360">
    <property type="entry name" value="Glyas_Fos-R_dOase_dom"/>
</dbReference>
<dbReference type="Pfam" id="PF00903">
    <property type="entry name" value="Glyoxalase"/>
    <property type="match status" value="2"/>
</dbReference>
<protein>
    <submittedName>
        <fullName evidence="3">VOC family protein</fullName>
    </submittedName>
</protein>
<gene>
    <name evidence="3" type="ORF">GRI62_08255</name>
</gene>
<keyword evidence="4" id="KW-1185">Reference proteome</keyword>
<accession>A0A845A0Y4</accession>
<organism evidence="3 4">
    <name type="scientific">Aurantiacibacter arachoides</name>
    <dbReference type="NCBI Taxonomy" id="1850444"/>
    <lineage>
        <taxon>Bacteria</taxon>
        <taxon>Pseudomonadati</taxon>
        <taxon>Pseudomonadota</taxon>
        <taxon>Alphaproteobacteria</taxon>
        <taxon>Sphingomonadales</taxon>
        <taxon>Erythrobacteraceae</taxon>
        <taxon>Aurantiacibacter</taxon>
    </lineage>
</organism>
<dbReference type="OrthoDB" id="9793039at2"/>
<evidence type="ECO:0000313" key="3">
    <source>
        <dbReference type="EMBL" id="MXO93598.1"/>
    </source>
</evidence>
<dbReference type="RefSeq" id="WP_131452854.1">
    <property type="nucleotide sequence ID" value="NZ_BMJK01000001.1"/>
</dbReference>
<dbReference type="EMBL" id="WTYH01000001">
    <property type="protein sequence ID" value="MXO93598.1"/>
    <property type="molecule type" value="Genomic_DNA"/>
</dbReference>
<evidence type="ECO:0000259" key="2">
    <source>
        <dbReference type="PROSITE" id="PS51819"/>
    </source>
</evidence>
<dbReference type="Proteomes" id="UP000460626">
    <property type="component" value="Unassembled WGS sequence"/>
</dbReference>
<proteinExistence type="predicted"/>
<name>A0A845A0Y4_9SPHN</name>
<evidence type="ECO:0000256" key="1">
    <source>
        <dbReference type="SAM" id="MobiDB-lite"/>
    </source>
</evidence>
<comment type="caution">
    <text evidence="3">The sequence shown here is derived from an EMBL/GenBank/DDBJ whole genome shotgun (WGS) entry which is preliminary data.</text>
</comment>